<dbReference type="NCBIfam" id="TIGR00229">
    <property type="entry name" value="sensory_box"/>
    <property type="match status" value="2"/>
</dbReference>
<dbReference type="Proteomes" id="UP000677668">
    <property type="component" value="Chromosome 1"/>
</dbReference>
<evidence type="ECO:0000256" key="2">
    <source>
        <dbReference type="ARBA" id="ARBA00012438"/>
    </source>
</evidence>
<dbReference type="InterPro" id="IPR013656">
    <property type="entry name" value="PAS_4"/>
</dbReference>
<dbReference type="PANTHER" id="PTHR41523:SF8">
    <property type="entry name" value="ETHYLENE RESPONSE SENSOR PROTEIN"/>
    <property type="match status" value="1"/>
</dbReference>
<evidence type="ECO:0000256" key="5">
    <source>
        <dbReference type="ARBA" id="ARBA00022741"/>
    </source>
</evidence>
<dbReference type="EC" id="2.7.13.3" evidence="2"/>
<evidence type="ECO:0000256" key="4">
    <source>
        <dbReference type="ARBA" id="ARBA00022679"/>
    </source>
</evidence>
<organism evidence="11 12">
    <name type="scientific">Chloracidobacterium sp. N</name>
    <dbReference type="NCBI Taxonomy" id="2821540"/>
    <lineage>
        <taxon>Bacteria</taxon>
        <taxon>Pseudomonadati</taxon>
        <taxon>Acidobacteriota</taxon>
        <taxon>Terriglobia</taxon>
        <taxon>Terriglobales</taxon>
        <taxon>Acidobacteriaceae</taxon>
        <taxon>Chloracidobacterium</taxon>
        <taxon>Chloracidobacterium aggregatum</taxon>
    </lineage>
</organism>
<accession>A0ABX8AXS5</accession>
<evidence type="ECO:0000313" key="11">
    <source>
        <dbReference type="EMBL" id="QUV93490.1"/>
    </source>
</evidence>
<feature type="domain" description="PAS" evidence="9">
    <location>
        <begin position="151"/>
        <end position="203"/>
    </location>
</feature>
<dbReference type="PROSITE" id="PS50113">
    <property type="entry name" value="PAC"/>
    <property type="match status" value="2"/>
</dbReference>
<dbReference type="Gene3D" id="3.30.450.20">
    <property type="entry name" value="PAS domain"/>
    <property type="match status" value="2"/>
</dbReference>
<dbReference type="PROSITE" id="PS50112">
    <property type="entry name" value="PAS"/>
    <property type="match status" value="1"/>
</dbReference>
<dbReference type="PANTHER" id="PTHR41523">
    <property type="entry name" value="TWO-COMPONENT SYSTEM SENSOR PROTEIN"/>
    <property type="match status" value="1"/>
</dbReference>
<protein>
    <recommendedName>
        <fullName evidence="2">histidine kinase</fullName>
        <ecNumber evidence="2">2.7.13.3</ecNumber>
    </recommendedName>
</protein>
<proteinExistence type="predicted"/>
<keyword evidence="12" id="KW-1185">Reference proteome</keyword>
<feature type="domain" description="PAC" evidence="10">
    <location>
        <begin position="77"/>
        <end position="128"/>
    </location>
</feature>
<dbReference type="InterPro" id="IPR003594">
    <property type="entry name" value="HATPase_dom"/>
</dbReference>
<sequence>MLEFILRSVGEGIPGTLFCHDLNQRIRFFNDAFASQYLRLTGRVPQLGEPTVDFLPDPELRAEIEKYRRRAAAGEPVTAEYTVHFGEAVEIWEIHCRPVRDDHGQVIGILAWGQDVTARKQEREFLQRLEVILAQMQDAVLVTEAWPIDADEGGPRILYVNEAFERMTGYTRAEVIGQTPRILQGPRTRREELDRLRAALEQWQPVRVELVNYRKDGREFLVDISISPVRDPTGKVVCWVAIQRDVTREKAMVDILQDALEERQVLLQEVHHRVKNNFQTIISLLELQAVHLEQPGFDRLLYDMASRIRAMALIHEQLYQQSDFSHVLLDELCASLVAHMQQVTAAASVRAEVRPGHIALPLNRAVPVALIVHELLLNAFKHGVAAGAHHIAVQFRRTADAVTIEVIDDGRHHPPDLPAQLEGSRHFGLRMVRLLARQLHGSVDFMPETGRFCAALTFPLGPDGEPAGTPPGYG</sequence>
<dbReference type="Pfam" id="PF13426">
    <property type="entry name" value="PAS_9"/>
    <property type="match status" value="1"/>
</dbReference>
<dbReference type="Gene3D" id="3.30.565.10">
    <property type="entry name" value="Histidine kinase-like ATPase, C-terminal domain"/>
    <property type="match status" value="1"/>
</dbReference>
<evidence type="ECO:0000259" key="9">
    <source>
        <dbReference type="PROSITE" id="PS50112"/>
    </source>
</evidence>
<evidence type="ECO:0000256" key="8">
    <source>
        <dbReference type="ARBA" id="ARBA00023026"/>
    </source>
</evidence>
<gene>
    <name evidence="11" type="ORF">J8C05_08935</name>
</gene>
<comment type="catalytic activity">
    <reaction evidence="1">
        <text>ATP + protein L-histidine = ADP + protein N-phospho-L-histidine.</text>
        <dbReference type="EC" id="2.7.13.3"/>
    </reaction>
</comment>
<dbReference type="SMART" id="SM00091">
    <property type="entry name" value="PAS"/>
    <property type="match status" value="2"/>
</dbReference>
<feature type="domain" description="PAC" evidence="10">
    <location>
        <begin position="204"/>
        <end position="258"/>
    </location>
</feature>
<dbReference type="Pfam" id="PF02518">
    <property type="entry name" value="HATPase_c"/>
    <property type="match status" value="1"/>
</dbReference>
<evidence type="ECO:0000256" key="1">
    <source>
        <dbReference type="ARBA" id="ARBA00000085"/>
    </source>
</evidence>
<keyword evidence="5" id="KW-0547">Nucleotide-binding</keyword>
<dbReference type="InterPro" id="IPR000014">
    <property type="entry name" value="PAS"/>
</dbReference>
<evidence type="ECO:0000313" key="12">
    <source>
        <dbReference type="Proteomes" id="UP000677668"/>
    </source>
</evidence>
<reference evidence="11 12" key="1">
    <citation type="submission" date="2021-03" db="EMBL/GenBank/DDBJ databases">
        <title>Genomic and phenotypic characterization of Chloracidobacterium isolates provides evidence for multiple species.</title>
        <authorList>
            <person name="Saini M.K."/>
            <person name="Costas A.M.G."/>
            <person name="Tank M."/>
            <person name="Bryant D.A."/>
        </authorList>
    </citation>
    <scope>NUCLEOTIDE SEQUENCE [LARGE SCALE GENOMIC DNA]</scope>
    <source>
        <strain evidence="11 12">N</strain>
    </source>
</reference>
<dbReference type="Pfam" id="PF07568">
    <property type="entry name" value="HisKA_2"/>
    <property type="match status" value="1"/>
</dbReference>
<dbReference type="SMART" id="SM00387">
    <property type="entry name" value="HATPase_c"/>
    <property type="match status" value="1"/>
</dbReference>
<keyword evidence="4" id="KW-0808">Transferase</keyword>
<dbReference type="InterPro" id="IPR036890">
    <property type="entry name" value="HATPase_C_sf"/>
</dbReference>
<dbReference type="SUPFAM" id="SSF55874">
    <property type="entry name" value="ATPase domain of HSP90 chaperone/DNA topoisomerase II/histidine kinase"/>
    <property type="match status" value="1"/>
</dbReference>
<evidence type="ECO:0000259" key="10">
    <source>
        <dbReference type="PROSITE" id="PS50113"/>
    </source>
</evidence>
<dbReference type="InterPro" id="IPR001610">
    <property type="entry name" value="PAC"/>
</dbReference>
<dbReference type="Pfam" id="PF08448">
    <property type="entry name" value="PAS_4"/>
    <property type="match status" value="1"/>
</dbReference>
<evidence type="ECO:0000256" key="3">
    <source>
        <dbReference type="ARBA" id="ARBA00022553"/>
    </source>
</evidence>
<dbReference type="InterPro" id="IPR035965">
    <property type="entry name" value="PAS-like_dom_sf"/>
</dbReference>
<dbReference type="SMART" id="SM00086">
    <property type="entry name" value="PAC"/>
    <property type="match status" value="2"/>
</dbReference>
<dbReference type="InterPro" id="IPR011495">
    <property type="entry name" value="Sig_transdc_His_kin_sub2_dim/P"/>
</dbReference>
<keyword evidence="6" id="KW-0418">Kinase</keyword>
<dbReference type="EMBL" id="CP072642">
    <property type="protein sequence ID" value="QUV93490.1"/>
    <property type="molecule type" value="Genomic_DNA"/>
</dbReference>
<evidence type="ECO:0000256" key="7">
    <source>
        <dbReference type="ARBA" id="ARBA00022840"/>
    </source>
</evidence>
<evidence type="ECO:0000256" key="6">
    <source>
        <dbReference type="ARBA" id="ARBA00022777"/>
    </source>
</evidence>
<keyword evidence="8" id="KW-0843">Virulence</keyword>
<keyword evidence="7" id="KW-0067">ATP-binding</keyword>
<dbReference type="SUPFAM" id="SSF55785">
    <property type="entry name" value="PYP-like sensor domain (PAS domain)"/>
    <property type="match status" value="2"/>
</dbReference>
<name>A0ABX8AXS5_9BACT</name>
<dbReference type="InterPro" id="IPR000700">
    <property type="entry name" value="PAS-assoc_C"/>
</dbReference>
<keyword evidence="3" id="KW-0597">Phosphoprotein</keyword>
<dbReference type="CDD" id="cd00130">
    <property type="entry name" value="PAS"/>
    <property type="match status" value="2"/>
</dbReference>
<dbReference type="RefSeq" id="WP_211421869.1">
    <property type="nucleotide sequence ID" value="NZ_CP072642.1"/>
</dbReference>